<comment type="similarity">
    <text evidence="6">Belongs to the even-skipped homeobox family.</text>
</comment>
<feature type="region of interest" description="Disordered" evidence="9">
    <location>
        <begin position="52"/>
        <end position="106"/>
    </location>
</feature>
<dbReference type="InterPro" id="IPR052002">
    <property type="entry name" value="Even-skipped_HD"/>
</dbReference>
<feature type="domain" description="Homeobox" evidence="10">
    <location>
        <begin position="132"/>
        <end position="192"/>
    </location>
</feature>
<dbReference type="PANTHER" id="PTHR46294">
    <property type="entry name" value="SEGMENTATION PROTEIN EVEN-SKIPPED"/>
    <property type="match status" value="1"/>
</dbReference>
<organism evidence="11 12">
    <name type="scientific">Heterodera trifolii</name>
    <dbReference type="NCBI Taxonomy" id="157864"/>
    <lineage>
        <taxon>Eukaryota</taxon>
        <taxon>Metazoa</taxon>
        <taxon>Ecdysozoa</taxon>
        <taxon>Nematoda</taxon>
        <taxon>Chromadorea</taxon>
        <taxon>Rhabditida</taxon>
        <taxon>Tylenchina</taxon>
        <taxon>Tylenchomorpha</taxon>
        <taxon>Tylenchoidea</taxon>
        <taxon>Heteroderidae</taxon>
        <taxon>Heteroderinae</taxon>
        <taxon>Heterodera</taxon>
    </lineage>
</organism>
<dbReference type="SMART" id="SM00389">
    <property type="entry name" value="HOX"/>
    <property type="match status" value="1"/>
</dbReference>
<sequence length="344" mass="39781">MQMDNNPLAYGPIASAVFLNGYDMRQKDSIESLLLIETKNRYQMTTDVAQQPNFSAQHQSNEEMEDKTKTEQNKGIAPHEQQKEKMDYPPQPSRLQKMHHHHHHHPYQLTELSACPPTSSGAATLMGNADSSSMRRYRTAFTREQIKVLEREFCRENYVSKVRRGELSAELQLPEGTIKVWFQNRRMKQKRQSLSAIGLGWPQLEQLLHLHHHQQQQQHQQQSPLLFHSSDCPPPIALPFPSIGLQQQMLAELWHKSALAQQRVVYNGEMGDQQQQQQRRSGERDETTTHRKERKATEEFSPLINFSQFEANPKKKSAEETKSRTDEEEEGTAQRAGGIINDRI</sequence>
<dbReference type="Gene3D" id="1.10.10.60">
    <property type="entry name" value="Homeodomain-like"/>
    <property type="match status" value="1"/>
</dbReference>
<keyword evidence="2" id="KW-0217">Developmental protein</keyword>
<comment type="caution">
    <text evidence="11">The sequence shown here is derived from an EMBL/GenBank/DDBJ whole genome shotgun (WGS) entry which is preliminary data.</text>
</comment>
<dbReference type="PANTHER" id="PTHR46294:SF4">
    <property type="entry name" value="SEGMENTATION PROTEIN EVEN-SKIPPED"/>
    <property type="match status" value="1"/>
</dbReference>
<dbReference type="AlphaFoldDB" id="A0ABD2LLE3"/>
<evidence type="ECO:0000256" key="5">
    <source>
        <dbReference type="ARBA" id="ARBA00023242"/>
    </source>
</evidence>
<evidence type="ECO:0000256" key="4">
    <source>
        <dbReference type="ARBA" id="ARBA00023155"/>
    </source>
</evidence>
<keyword evidence="12" id="KW-1185">Reference proteome</keyword>
<evidence type="ECO:0000259" key="10">
    <source>
        <dbReference type="PROSITE" id="PS50071"/>
    </source>
</evidence>
<comment type="subcellular location">
    <subcellularLocation>
        <location evidence="1 7 8">Nucleus</location>
    </subcellularLocation>
</comment>
<evidence type="ECO:0000256" key="3">
    <source>
        <dbReference type="ARBA" id="ARBA00023125"/>
    </source>
</evidence>
<feature type="compositionally biased region" description="Basic and acidic residues" evidence="9">
    <location>
        <begin position="280"/>
        <end position="298"/>
    </location>
</feature>
<accession>A0ABD2LLE3</accession>
<feature type="region of interest" description="Disordered" evidence="9">
    <location>
        <begin position="211"/>
        <end position="230"/>
    </location>
</feature>
<keyword evidence="5 7" id="KW-0539">Nucleus</keyword>
<dbReference type="InterPro" id="IPR001356">
    <property type="entry name" value="HD"/>
</dbReference>
<dbReference type="SUPFAM" id="SSF46689">
    <property type="entry name" value="Homeodomain-like"/>
    <property type="match status" value="1"/>
</dbReference>
<dbReference type="PROSITE" id="PS50071">
    <property type="entry name" value="HOMEOBOX_2"/>
    <property type="match status" value="1"/>
</dbReference>
<evidence type="ECO:0000256" key="9">
    <source>
        <dbReference type="SAM" id="MobiDB-lite"/>
    </source>
</evidence>
<feature type="compositionally biased region" description="Basic and acidic residues" evidence="9">
    <location>
        <begin position="312"/>
        <end position="325"/>
    </location>
</feature>
<dbReference type="InterPro" id="IPR017970">
    <property type="entry name" value="Homeobox_CS"/>
</dbReference>
<dbReference type="GO" id="GO:0003677">
    <property type="term" value="F:DNA binding"/>
    <property type="evidence" value="ECO:0007669"/>
    <property type="project" value="UniProtKB-UniRule"/>
</dbReference>
<evidence type="ECO:0000256" key="7">
    <source>
        <dbReference type="PROSITE-ProRule" id="PRU00108"/>
    </source>
</evidence>
<dbReference type="InterPro" id="IPR009057">
    <property type="entry name" value="Homeodomain-like_sf"/>
</dbReference>
<dbReference type="Pfam" id="PF00046">
    <property type="entry name" value="Homeodomain"/>
    <property type="match status" value="1"/>
</dbReference>
<feature type="compositionally biased region" description="Basic residues" evidence="9">
    <location>
        <begin position="96"/>
        <end position="106"/>
    </location>
</feature>
<feature type="DNA-binding region" description="Homeobox" evidence="7">
    <location>
        <begin position="134"/>
        <end position="193"/>
    </location>
</feature>
<dbReference type="PROSITE" id="PS00027">
    <property type="entry name" value="HOMEOBOX_1"/>
    <property type="match status" value="1"/>
</dbReference>
<evidence type="ECO:0000313" key="12">
    <source>
        <dbReference type="Proteomes" id="UP001620626"/>
    </source>
</evidence>
<feature type="region of interest" description="Disordered" evidence="9">
    <location>
        <begin position="270"/>
        <end position="344"/>
    </location>
</feature>
<proteinExistence type="inferred from homology"/>
<reference evidence="11 12" key="1">
    <citation type="submission" date="2024-10" db="EMBL/GenBank/DDBJ databases">
        <authorList>
            <person name="Kim D."/>
        </authorList>
    </citation>
    <scope>NUCLEOTIDE SEQUENCE [LARGE SCALE GENOMIC DNA]</scope>
    <source>
        <strain evidence="11">BH-2024</strain>
    </source>
</reference>
<name>A0ABD2LLE3_9BILA</name>
<gene>
    <name evidence="11" type="ORF">niasHT_007269</name>
</gene>
<dbReference type="GO" id="GO:0005634">
    <property type="term" value="C:nucleus"/>
    <property type="evidence" value="ECO:0007669"/>
    <property type="project" value="UniProtKB-SubCell"/>
</dbReference>
<keyword evidence="3 7" id="KW-0238">DNA-binding</keyword>
<evidence type="ECO:0000256" key="8">
    <source>
        <dbReference type="RuleBase" id="RU000682"/>
    </source>
</evidence>
<evidence type="ECO:0000256" key="1">
    <source>
        <dbReference type="ARBA" id="ARBA00004123"/>
    </source>
</evidence>
<dbReference type="Proteomes" id="UP001620626">
    <property type="component" value="Unassembled WGS sequence"/>
</dbReference>
<keyword evidence="4 7" id="KW-0371">Homeobox</keyword>
<protein>
    <recommendedName>
        <fullName evidence="10">Homeobox domain-containing protein</fullName>
    </recommendedName>
</protein>
<dbReference type="EMBL" id="JBICBT010000362">
    <property type="protein sequence ID" value="KAL3115969.1"/>
    <property type="molecule type" value="Genomic_DNA"/>
</dbReference>
<dbReference type="CDD" id="cd00086">
    <property type="entry name" value="homeodomain"/>
    <property type="match status" value="1"/>
</dbReference>
<evidence type="ECO:0000256" key="6">
    <source>
        <dbReference type="ARBA" id="ARBA00038449"/>
    </source>
</evidence>
<evidence type="ECO:0000313" key="11">
    <source>
        <dbReference type="EMBL" id="KAL3115969.1"/>
    </source>
</evidence>
<evidence type="ECO:0000256" key="2">
    <source>
        <dbReference type="ARBA" id="ARBA00022473"/>
    </source>
</evidence>